<feature type="transmembrane region" description="Helical" evidence="9">
    <location>
        <begin position="581"/>
        <end position="604"/>
    </location>
</feature>
<dbReference type="GO" id="GO:0071526">
    <property type="term" value="P:semaphorin-plexin signaling pathway"/>
    <property type="evidence" value="ECO:0007669"/>
    <property type="project" value="TreeGrafter"/>
</dbReference>
<reference evidence="12" key="1">
    <citation type="journal article" date="2020" name="BMC">
        <title>Leishmania infection induces a limited differential gene expression in the sand fly midgut.</title>
        <authorList>
            <person name="Coutinho-Abreu I.V."/>
            <person name="Serafim T.D."/>
            <person name="Meneses C."/>
            <person name="Kamhawi S."/>
            <person name="Oliveira F."/>
            <person name="Valenzuela J.G."/>
        </authorList>
    </citation>
    <scope>NUCLEOTIDE SEQUENCE</scope>
    <source>
        <strain evidence="12">Jacobina</strain>
        <tissue evidence="12">Midgut</tissue>
    </source>
</reference>
<dbReference type="InterPro" id="IPR027231">
    <property type="entry name" value="Semaphorin"/>
</dbReference>
<feature type="domain" description="Sema" evidence="11">
    <location>
        <begin position="27"/>
        <end position="480"/>
    </location>
</feature>
<feature type="signal peptide" evidence="10">
    <location>
        <begin position="1"/>
        <end position="20"/>
    </location>
</feature>
<proteinExistence type="predicted"/>
<dbReference type="PANTHER" id="PTHR11036:SF131">
    <property type="entry name" value="MIP07328P"/>
    <property type="match status" value="1"/>
</dbReference>
<dbReference type="Pfam" id="PF01403">
    <property type="entry name" value="Sema"/>
    <property type="match status" value="1"/>
</dbReference>
<evidence type="ECO:0000313" key="12">
    <source>
        <dbReference type="EMBL" id="MBC1176891.1"/>
    </source>
</evidence>
<evidence type="ECO:0000256" key="7">
    <source>
        <dbReference type="PROSITE-ProRule" id="PRU00352"/>
    </source>
</evidence>
<evidence type="ECO:0000256" key="4">
    <source>
        <dbReference type="ARBA" id="ARBA00023136"/>
    </source>
</evidence>
<keyword evidence="6" id="KW-0325">Glycoprotein</keyword>
<dbReference type="VEuPathDB" id="VectorBase:LLONM1_001717"/>
<dbReference type="GO" id="GO:0005886">
    <property type="term" value="C:plasma membrane"/>
    <property type="evidence" value="ECO:0007669"/>
    <property type="project" value="TreeGrafter"/>
</dbReference>
<dbReference type="InterPro" id="IPR036352">
    <property type="entry name" value="Semap_dom_sf"/>
</dbReference>
<evidence type="ECO:0000256" key="10">
    <source>
        <dbReference type="SAM" id="SignalP"/>
    </source>
</evidence>
<dbReference type="GO" id="GO:0045499">
    <property type="term" value="F:chemorepellent activity"/>
    <property type="evidence" value="ECO:0007669"/>
    <property type="project" value="TreeGrafter"/>
</dbReference>
<sequence length="721" mass="79396">MLGFERLFGVLLTCLGASFAWDRGPGYAPHVIGGLPRGQHQEFRTNSTDHLRLLSSTENFVVLGGRNALYNVTVGLDGHLDLTGKLIWGSTDAHRELCTLKGKQEGDCQNYIRIFAEVNPGRALICGTNSYKPMCRHYSIPLSEKDDTDKENEEAQGRCPYSPTHSSAYTYTDGHLFTGTVADFSGADPLIYRENQRTEQYDLKQLNQPAFVSATSYDEYAFFFFREIAMEYMNCGKAVYSRVGRVCKNDRGGPAIFYDRWTSFLKARLNCSLPGEYPFYFDYLSATTDVVKLSGEDVVYGVFGTPPTSIEGSAVCVFRMKDILEAFEGPFKAQKDTRSNWLPVSTSLGPTEPRPGSCVEDSRTLPSQTVNFVKNHPLMEKAVPALYGEPLLVTTGAQLRLTSVAVVPTTGPDGRAYSVLFAGTADGRLVKFYAVAGNTLQKVVVSEMQVLPPGQAVKQLTTVGKQILAISENSVVSIPQSDCSNYTNCASCVGTRDPFCGWHEESHSCREVGTVPLGHLLDTAALYDVCPENNWVEERVVTHGTISSVGRDPQSGFLVHESHNHTCPEIAVAGAYSAQTMAIALVVVAAVALAVGGLVGIVVGHKCRLECPMMGVPPMEHRNQLTWSKSRHMAHHSKDINLLMNTNQFYSPPASPHPVIFSNAQEPTPQARRKMDNLGLVDFDVDGKDRRHESKNSTESLEKDPQHFKTDTLQKVKKTYI</sequence>
<dbReference type="GO" id="GO:0030215">
    <property type="term" value="F:semaphorin receptor binding"/>
    <property type="evidence" value="ECO:0007669"/>
    <property type="project" value="InterPro"/>
</dbReference>
<dbReference type="SMART" id="SM00630">
    <property type="entry name" value="Sema"/>
    <property type="match status" value="1"/>
</dbReference>
<dbReference type="InterPro" id="IPR016201">
    <property type="entry name" value="PSI"/>
</dbReference>
<evidence type="ECO:0000256" key="3">
    <source>
        <dbReference type="ARBA" id="ARBA00022902"/>
    </source>
</evidence>
<dbReference type="FunFam" id="2.130.10.10:FF:000346">
    <property type="entry name" value="Sema-1a, isoform D"/>
    <property type="match status" value="1"/>
</dbReference>
<evidence type="ECO:0000256" key="2">
    <source>
        <dbReference type="ARBA" id="ARBA00022782"/>
    </source>
</evidence>
<protein>
    <submittedName>
        <fullName evidence="12">Putative semaphorin</fullName>
    </submittedName>
</protein>
<dbReference type="Gene3D" id="2.130.10.10">
    <property type="entry name" value="YVTN repeat-like/Quinoprotein amine dehydrogenase"/>
    <property type="match status" value="1"/>
</dbReference>
<accession>A0A7G3ASN8</accession>
<evidence type="ECO:0000256" key="5">
    <source>
        <dbReference type="ARBA" id="ARBA00023157"/>
    </source>
</evidence>
<dbReference type="InterPro" id="IPR001627">
    <property type="entry name" value="Semap_dom"/>
</dbReference>
<keyword evidence="9" id="KW-1133">Transmembrane helix</keyword>
<evidence type="ECO:0000256" key="1">
    <source>
        <dbReference type="ARBA" id="ARBA00004370"/>
    </source>
</evidence>
<dbReference type="PROSITE" id="PS51004">
    <property type="entry name" value="SEMA"/>
    <property type="match status" value="1"/>
</dbReference>
<feature type="region of interest" description="Disordered" evidence="8">
    <location>
        <begin position="683"/>
        <end position="721"/>
    </location>
</feature>
<dbReference type="SUPFAM" id="SSF103575">
    <property type="entry name" value="Plexin repeat"/>
    <property type="match status" value="1"/>
</dbReference>
<organism evidence="12">
    <name type="scientific">Lutzomyia longipalpis</name>
    <name type="common">Sand fly</name>
    <dbReference type="NCBI Taxonomy" id="7200"/>
    <lineage>
        <taxon>Eukaryota</taxon>
        <taxon>Metazoa</taxon>
        <taxon>Ecdysozoa</taxon>
        <taxon>Arthropoda</taxon>
        <taxon>Hexapoda</taxon>
        <taxon>Insecta</taxon>
        <taxon>Pterygota</taxon>
        <taxon>Neoptera</taxon>
        <taxon>Endopterygota</taxon>
        <taxon>Diptera</taxon>
        <taxon>Nematocera</taxon>
        <taxon>Psychodoidea</taxon>
        <taxon>Psychodidae</taxon>
        <taxon>Lutzomyia</taxon>
        <taxon>Lutzomyia</taxon>
    </lineage>
</organism>
<keyword evidence="9" id="KW-0812">Transmembrane</keyword>
<keyword evidence="10" id="KW-0732">Signal</keyword>
<dbReference type="InterPro" id="IPR002165">
    <property type="entry name" value="Plexin_repeat"/>
</dbReference>
<feature type="region of interest" description="Disordered" evidence="8">
    <location>
        <begin position="342"/>
        <end position="361"/>
    </location>
</feature>
<name>A0A7G3ASN8_LUTLO</name>
<evidence type="ECO:0000259" key="11">
    <source>
        <dbReference type="PROSITE" id="PS51004"/>
    </source>
</evidence>
<evidence type="ECO:0000256" key="8">
    <source>
        <dbReference type="SAM" id="MobiDB-lite"/>
    </source>
</evidence>
<keyword evidence="4 9" id="KW-0472">Membrane</keyword>
<keyword evidence="2" id="KW-0221">Differentiation</keyword>
<dbReference type="Pfam" id="PF01437">
    <property type="entry name" value="PSI"/>
    <property type="match status" value="1"/>
</dbReference>
<dbReference type="AlphaFoldDB" id="A0A7G3ASN8"/>
<evidence type="ECO:0000256" key="6">
    <source>
        <dbReference type="ARBA" id="ARBA00023180"/>
    </source>
</evidence>
<dbReference type="GO" id="GO:0030335">
    <property type="term" value="P:positive regulation of cell migration"/>
    <property type="evidence" value="ECO:0007669"/>
    <property type="project" value="TreeGrafter"/>
</dbReference>
<dbReference type="GO" id="GO:0007411">
    <property type="term" value="P:axon guidance"/>
    <property type="evidence" value="ECO:0007669"/>
    <property type="project" value="TreeGrafter"/>
</dbReference>
<evidence type="ECO:0000256" key="9">
    <source>
        <dbReference type="SAM" id="Phobius"/>
    </source>
</evidence>
<keyword evidence="5" id="KW-1015">Disulfide bond</keyword>
<dbReference type="EMBL" id="GITU01008188">
    <property type="protein sequence ID" value="MBC1176891.1"/>
    <property type="molecule type" value="Transcribed_RNA"/>
</dbReference>
<feature type="chain" id="PRO_5028935848" evidence="10">
    <location>
        <begin position="21"/>
        <end position="721"/>
    </location>
</feature>
<comment type="subcellular location">
    <subcellularLocation>
        <location evidence="1">Membrane</location>
    </subcellularLocation>
</comment>
<dbReference type="SMART" id="SM00423">
    <property type="entry name" value="PSI"/>
    <property type="match status" value="1"/>
</dbReference>
<dbReference type="InterPro" id="IPR015943">
    <property type="entry name" value="WD40/YVTN_repeat-like_dom_sf"/>
</dbReference>
<keyword evidence="3" id="KW-0524">Neurogenesis</keyword>
<dbReference type="PANTHER" id="PTHR11036">
    <property type="entry name" value="SEMAPHORIN"/>
    <property type="match status" value="1"/>
</dbReference>
<dbReference type="SUPFAM" id="SSF101912">
    <property type="entry name" value="Sema domain"/>
    <property type="match status" value="1"/>
</dbReference>
<dbReference type="Gene3D" id="3.30.1680.10">
    <property type="entry name" value="ligand-binding face of the semaphorins, domain 2"/>
    <property type="match status" value="1"/>
</dbReference>
<comment type="caution">
    <text evidence="7">Lacks conserved residue(s) required for the propagation of feature annotation.</text>
</comment>
<feature type="compositionally biased region" description="Basic and acidic residues" evidence="8">
    <location>
        <begin position="685"/>
        <end position="714"/>
    </location>
</feature>